<dbReference type="AlphaFoldDB" id="A0A914QHZ5"/>
<protein>
    <submittedName>
        <fullName evidence="2">Uncharacterized protein</fullName>
    </submittedName>
</protein>
<evidence type="ECO:0000313" key="2">
    <source>
        <dbReference type="WBParaSite" id="PDA_v2.g26935.t1"/>
    </source>
</evidence>
<sequence length="130" mass="14640">MIDCSATEPTYDLVAPIVEFMDPKVLKDVKAILKVGGTVVVNVVSFNLELGPKILKKPHDIYKEFFNTCFYLKASLNFVMVCTDKDINGNSYQGFEELVKGLPKSIQDSLAKDILHQPYFDDNIADEFDL</sequence>
<evidence type="ECO:0000313" key="1">
    <source>
        <dbReference type="Proteomes" id="UP000887578"/>
    </source>
</evidence>
<proteinExistence type="predicted"/>
<reference evidence="2" key="1">
    <citation type="submission" date="2022-11" db="UniProtKB">
        <authorList>
            <consortium name="WormBaseParasite"/>
        </authorList>
    </citation>
    <scope>IDENTIFICATION</scope>
</reference>
<accession>A0A914QHZ5</accession>
<name>A0A914QHZ5_9BILA</name>
<keyword evidence="1" id="KW-1185">Reference proteome</keyword>
<organism evidence="1 2">
    <name type="scientific">Panagrolaimus davidi</name>
    <dbReference type="NCBI Taxonomy" id="227884"/>
    <lineage>
        <taxon>Eukaryota</taxon>
        <taxon>Metazoa</taxon>
        <taxon>Ecdysozoa</taxon>
        <taxon>Nematoda</taxon>
        <taxon>Chromadorea</taxon>
        <taxon>Rhabditida</taxon>
        <taxon>Tylenchina</taxon>
        <taxon>Panagrolaimomorpha</taxon>
        <taxon>Panagrolaimoidea</taxon>
        <taxon>Panagrolaimidae</taxon>
        <taxon>Panagrolaimus</taxon>
    </lineage>
</organism>
<dbReference type="Proteomes" id="UP000887578">
    <property type="component" value="Unplaced"/>
</dbReference>
<dbReference type="Gene3D" id="3.40.50.150">
    <property type="entry name" value="Vaccinia Virus protein VP39"/>
    <property type="match status" value="1"/>
</dbReference>
<dbReference type="SUPFAM" id="SSF53335">
    <property type="entry name" value="S-adenosyl-L-methionine-dependent methyltransferases"/>
    <property type="match status" value="1"/>
</dbReference>
<dbReference type="WBParaSite" id="PDA_v2.g26935.t1">
    <property type="protein sequence ID" value="PDA_v2.g26935.t1"/>
    <property type="gene ID" value="PDA_v2.g26935"/>
</dbReference>
<dbReference type="InterPro" id="IPR029063">
    <property type="entry name" value="SAM-dependent_MTases_sf"/>
</dbReference>